<dbReference type="InterPro" id="IPR052174">
    <property type="entry name" value="Flavoredoxin"/>
</dbReference>
<dbReference type="InterPro" id="IPR012349">
    <property type="entry name" value="Split_barrel_FMN-bd"/>
</dbReference>
<dbReference type="Gene3D" id="2.30.110.10">
    <property type="entry name" value="Electron Transport, Fmn-binding Protein, Chain A"/>
    <property type="match status" value="1"/>
</dbReference>
<dbReference type="RefSeq" id="WP_073077583.1">
    <property type="nucleotide sequence ID" value="NZ_FQXV01000004.1"/>
</dbReference>
<evidence type="ECO:0000313" key="4">
    <source>
        <dbReference type="Proteomes" id="UP000183995"/>
    </source>
</evidence>
<dbReference type="Proteomes" id="UP000183995">
    <property type="component" value="Unassembled WGS sequence"/>
</dbReference>
<dbReference type="AlphaFoldDB" id="A0A1M5X741"/>
<organism evidence="3 4">
    <name type="scientific">Sporobacter termitidis DSM 10068</name>
    <dbReference type="NCBI Taxonomy" id="1123282"/>
    <lineage>
        <taxon>Bacteria</taxon>
        <taxon>Bacillati</taxon>
        <taxon>Bacillota</taxon>
        <taxon>Clostridia</taxon>
        <taxon>Eubacteriales</taxon>
        <taxon>Oscillospiraceae</taxon>
        <taxon>Sporobacter</taxon>
    </lineage>
</organism>
<name>A0A1M5X741_9FIRM</name>
<dbReference type="EMBL" id="FQXV01000004">
    <property type="protein sequence ID" value="SHH95314.1"/>
    <property type="molecule type" value="Genomic_DNA"/>
</dbReference>
<evidence type="ECO:0000259" key="2">
    <source>
        <dbReference type="Pfam" id="PF01613"/>
    </source>
</evidence>
<proteinExistence type="inferred from homology"/>
<dbReference type="InterPro" id="IPR002563">
    <property type="entry name" value="Flavin_Rdtase-like_dom"/>
</dbReference>
<gene>
    <name evidence="3" type="ORF">SAMN02745823_01644</name>
</gene>
<protein>
    <submittedName>
        <fullName evidence="3">Flavin reductase like domain-containing protein</fullName>
    </submittedName>
</protein>
<dbReference type="PANTHER" id="PTHR43567">
    <property type="entry name" value="FLAVOREDOXIN-RELATED-RELATED"/>
    <property type="match status" value="1"/>
</dbReference>
<comment type="similarity">
    <text evidence="1">Belongs to the flavoredoxin family.</text>
</comment>
<dbReference type="Pfam" id="PF01613">
    <property type="entry name" value="Flavin_Reduct"/>
    <property type="match status" value="1"/>
</dbReference>
<dbReference type="PANTHER" id="PTHR43567:SF5">
    <property type="entry name" value="HYPOTHETICAL CYTOSOLIC PROTEIN"/>
    <property type="match status" value="1"/>
</dbReference>
<dbReference type="SUPFAM" id="SSF50475">
    <property type="entry name" value="FMN-binding split barrel"/>
    <property type="match status" value="1"/>
</dbReference>
<dbReference type="GO" id="GO:0016646">
    <property type="term" value="F:oxidoreductase activity, acting on the CH-NH group of donors, NAD or NADP as acceptor"/>
    <property type="evidence" value="ECO:0007669"/>
    <property type="project" value="UniProtKB-ARBA"/>
</dbReference>
<sequence length="166" mass="18946">MFKKIGAKDIQGNIFDLIGDKWMLVTGGDKSGFNTMTASWGGAGVLWQKPVTHCYVRPQRYTRKFMDEGQYYTLSFFGEKYRDALFLCGSKSGRDIDKVKETGLTPCYADSGAVYFEEAELVLVCRKIYFQDFDPEKFLVPEIAGTYENGDYHRMYVGEIVEVLSK</sequence>
<feature type="domain" description="Flavin reductase like" evidence="2">
    <location>
        <begin position="23"/>
        <end position="163"/>
    </location>
</feature>
<dbReference type="STRING" id="1123282.SAMN02745823_01644"/>
<dbReference type="OrthoDB" id="9791490at2"/>
<accession>A0A1M5X741</accession>
<evidence type="ECO:0000313" key="3">
    <source>
        <dbReference type="EMBL" id="SHH95314.1"/>
    </source>
</evidence>
<keyword evidence="4" id="KW-1185">Reference proteome</keyword>
<evidence type="ECO:0000256" key="1">
    <source>
        <dbReference type="ARBA" id="ARBA00038054"/>
    </source>
</evidence>
<dbReference type="GO" id="GO:0010181">
    <property type="term" value="F:FMN binding"/>
    <property type="evidence" value="ECO:0007669"/>
    <property type="project" value="InterPro"/>
</dbReference>
<reference evidence="3 4" key="1">
    <citation type="submission" date="2016-11" db="EMBL/GenBank/DDBJ databases">
        <authorList>
            <person name="Jaros S."/>
            <person name="Januszkiewicz K."/>
            <person name="Wedrychowicz H."/>
        </authorList>
    </citation>
    <scope>NUCLEOTIDE SEQUENCE [LARGE SCALE GENOMIC DNA]</scope>
    <source>
        <strain evidence="3 4">DSM 10068</strain>
    </source>
</reference>